<protein>
    <recommendedName>
        <fullName evidence="1">Organic solvent tolerance-like N-terminal domain-containing protein</fullName>
    </recommendedName>
</protein>
<dbReference type="EMBL" id="SHBF01000002">
    <property type="protein sequence ID" value="RZO28411.1"/>
    <property type="molecule type" value="Genomic_DNA"/>
</dbReference>
<gene>
    <name evidence="2" type="ORF">EVA93_00465</name>
</gene>
<evidence type="ECO:0000313" key="3">
    <source>
        <dbReference type="Proteomes" id="UP000318710"/>
    </source>
</evidence>
<dbReference type="Pfam" id="PF03968">
    <property type="entry name" value="LptD_N"/>
    <property type="match status" value="1"/>
</dbReference>
<name>A0A520N4I9_9GAMM</name>
<comment type="caution">
    <text evidence="2">The sequence shown here is derived from an EMBL/GenBank/DDBJ whole genome shotgun (WGS) entry which is preliminary data.</text>
</comment>
<reference evidence="2 3" key="1">
    <citation type="submission" date="2019-02" db="EMBL/GenBank/DDBJ databases">
        <title>Prokaryotic population dynamics and viral predation in marine succession experiment using metagenomics: the confinement effect.</title>
        <authorList>
            <person name="Haro-Moreno J.M."/>
            <person name="Rodriguez-Valera F."/>
            <person name="Lopez-Perez M."/>
        </authorList>
    </citation>
    <scope>NUCLEOTIDE SEQUENCE [LARGE SCALE GENOMIC DNA]</scope>
    <source>
        <strain evidence="2">MED-G160</strain>
    </source>
</reference>
<dbReference type="Proteomes" id="UP000318710">
    <property type="component" value="Unassembled WGS sequence"/>
</dbReference>
<organism evidence="2 3">
    <name type="scientific">SAR86 cluster bacterium</name>
    <dbReference type="NCBI Taxonomy" id="2030880"/>
    <lineage>
        <taxon>Bacteria</taxon>
        <taxon>Pseudomonadati</taxon>
        <taxon>Pseudomonadota</taxon>
        <taxon>Gammaproteobacteria</taxon>
        <taxon>SAR86 cluster</taxon>
    </lineage>
</organism>
<feature type="domain" description="Organic solvent tolerance-like N-terminal" evidence="1">
    <location>
        <begin position="28"/>
        <end position="132"/>
    </location>
</feature>
<accession>A0A520N4I9</accession>
<dbReference type="AlphaFoldDB" id="A0A520N4I9"/>
<dbReference type="Gene3D" id="2.60.450.10">
    <property type="entry name" value="Lipopolysaccharide (LPS) transport protein A like domain"/>
    <property type="match status" value="1"/>
</dbReference>
<evidence type="ECO:0000313" key="2">
    <source>
        <dbReference type="EMBL" id="RZO28411.1"/>
    </source>
</evidence>
<sequence length="138" mass="15486">MKNKHLIIIPFFLFTLDLSSKNLINHVKIESDKVEFINSLNKVSFFSNVNINSSYVEISANSAIYDQKKEVISISGDPSSIKSNKENNLFNGEAETILFFSDEKVHLVGNALIKFDNLSINSNLIIFNPKTGKITSDN</sequence>
<dbReference type="InterPro" id="IPR005653">
    <property type="entry name" value="OstA-like_N"/>
</dbReference>
<proteinExistence type="predicted"/>
<evidence type="ECO:0000259" key="1">
    <source>
        <dbReference type="Pfam" id="PF03968"/>
    </source>
</evidence>